<reference evidence="3 4" key="1">
    <citation type="journal article" date="2016" name="Nat. Commun.">
        <title>Thousands of microbial genomes shed light on interconnected biogeochemical processes in an aquifer system.</title>
        <authorList>
            <person name="Anantharaman K."/>
            <person name="Brown C.T."/>
            <person name="Hug L.A."/>
            <person name="Sharon I."/>
            <person name="Castelle C.J."/>
            <person name="Probst A.J."/>
            <person name="Thomas B.C."/>
            <person name="Singh A."/>
            <person name="Wilkins M.J."/>
            <person name="Karaoz U."/>
            <person name="Brodie E.L."/>
            <person name="Williams K.H."/>
            <person name="Hubbard S.S."/>
            <person name="Banfield J.F."/>
        </authorList>
    </citation>
    <scope>NUCLEOTIDE SEQUENCE [LARGE SCALE GENOMIC DNA]</scope>
</reference>
<comment type="caution">
    <text evidence="3">The sequence shown here is derived from an EMBL/GenBank/DDBJ whole genome shotgun (WGS) entry which is preliminary data.</text>
</comment>
<dbReference type="Pfam" id="PF00106">
    <property type="entry name" value="adh_short"/>
    <property type="match status" value="1"/>
</dbReference>
<dbReference type="SUPFAM" id="SSF51735">
    <property type="entry name" value="NAD(P)-binding Rossmann-fold domains"/>
    <property type="match status" value="1"/>
</dbReference>
<dbReference type="CDD" id="cd05233">
    <property type="entry name" value="SDR_c"/>
    <property type="match status" value="1"/>
</dbReference>
<organism evidence="3 4">
    <name type="scientific">Candidatus Giovannonibacteria bacterium RIFCSPHIGHO2_12_FULL_43_15</name>
    <dbReference type="NCBI Taxonomy" id="1798341"/>
    <lineage>
        <taxon>Bacteria</taxon>
        <taxon>Candidatus Giovannoniibacteriota</taxon>
    </lineage>
</organism>
<dbReference type="PANTHER" id="PTHR42879">
    <property type="entry name" value="3-OXOACYL-(ACYL-CARRIER-PROTEIN) REDUCTASE"/>
    <property type="match status" value="1"/>
</dbReference>
<evidence type="ECO:0008006" key="5">
    <source>
        <dbReference type="Google" id="ProtNLM"/>
    </source>
</evidence>
<dbReference type="InterPro" id="IPR002347">
    <property type="entry name" value="SDR_fam"/>
</dbReference>
<dbReference type="PANTHER" id="PTHR42879:SF2">
    <property type="entry name" value="3-OXOACYL-[ACYL-CARRIER-PROTEIN] REDUCTASE FABG"/>
    <property type="match status" value="1"/>
</dbReference>
<evidence type="ECO:0000256" key="1">
    <source>
        <dbReference type="ARBA" id="ARBA00006484"/>
    </source>
</evidence>
<gene>
    <name evidence="3" type="ORF">A3F23_01240</name>
</gene>
<dbReference type="Gene3D" id="3.40.50.720">
    <property type="entry name" value="NAD(P)-binding Rossmann-like Domain"/>
    <property type="match status" value="1"/>
</dbReference>
<name>A0A1F5WNM9_9BACT</name>
<dbReference type="EMBL" id="MFHT01000026">
    <property type="protein sequence ID" value="OGF77256.1"/>
    <property type="molecule type" value="Genomic_DNA"/>
</dbReference>
<protein>
    <recommendedName>
        <fullName evidence="5">Short-chain dehydrogenase</fullName>
    </recommendedName>
</protein>
<proteinExistence type="inferred from homology"/>
<accession>A0A1F5WNM9</accession>
<dbReference type="InterPro" id="IPR036291">
    <property type="entry name" value="NAD(P)-bd_dom_sf"/>
</dbReference>
<evidence type="ECO:0000256" key="2">
    <source>
        <dbReference type="RuleBase" id="RU000363"/>
    </source>
</evidence>
<dbReference type="AlphaFoldDB" id="A0A1F5WNM9"/>
<dbReference type="PRINTS" id="PR00081">
    <property type="entry name" value="GDHRDH"/>
</dbReference>
<dbReference type="PROSITE" id="PS00061">
    <property type="entry name" value="ADH_SHORT"/>
    <property type="match status" value="1"/>
</dbReference>
<comment type="similarity">
    <text evidence="1 2">Belongs to the short-chain dehydrogenases/reductases (SDR) family.</text>
</comment>
<dbReference type="Proteomes" id="UP000177723">
    <property type="component" value="Unassembled WGS sequence"/>
</dbReference>
<dbReference type="InterPro" id="IPR020904">
    <property type="entry name" value="Sc_DH/Rdtase_CS"/>
</dbReference>
<dbReference type="PRINTS" id="PR00080">
    <property type="entry name" value="SDRFAMILY"/>
</dbReference>
<evidence type="ECO:0000313" key="4">
    <source>
        <dbReference type="Proteomes" id="UP000177723"/>
    </source>
</evidence>
<dbReference type="InterPro" id="IPR050259">
    <property type="entry name" value="SDR"/>
</dbReference>
<sequence>MKWVIVTGGTRGIGKGISEKLIEHGYGVLAIFKEREDEALKFGNEYGFERIRIRKCDVTNPQDTGRLFQDLAIFPKNDEAIALVNNAGIYPRSSDAKDFIEMLSTNLVAPYKLIQEFAEYRRYIAINIGATGTGAVVNIGAVNGLPGRPASMPLYPASKAGLHRMCELLAAEYAREKLLHINTIVCGAVDTEMLQTNPASRQAHIDNTPTGKLTTPEEVGAVALWLISMRESNLVGAQIVLNGGKCP</sequence>
<evidence type="ECO:0000313" key="3">
    <source>
        <dbReference type="EMBL" id="OGF77256.1"/>
    </source>
</evidence>
<dbReference type="GO" id="GO:0032787">
    <property type="term" value="P:monocarboxylic acid metabolic process"/>
    <property type="evidence" value="ECO:0007669"/>
    <property type="project" value="UniProtKB-ARBA"/>
</dbReference>